<organism evidence="1 2">
    <name type="scientific">Candidatus Syntrophosphaera thermopropionivorans</name>
    <dbReference type="NCBI Taxonomy" id="2593015"/>
    <lineage>
        <taxon>Bacteria</taxon>
        <taxon>Pseudomonadati</taxon>
        <taxon>Candidatus Cloacimonadota</taxon>
        <taxon>Candidatus Cloacimonadia</taxon>
        <taxon>Candidatus Cloacimonadales</taxon>
        <taxon>Candidatus Cloacimonadaceae</taxon>
        <taxon>Candidatus Syntrophosphaera</taxon>
    </lineage>
</organism>
<accession>A0AC61QK17</accession>
<gene>
    <name evidence="1" type="ORF">E0946_02675</name>
</gene>
<evidence type="ECO:0000313" key="2">
    <source>
        <dbReference type="Proteomes" id="UP000294588"/>
    </source>
</evidence>
<comment type="caution">
    <text evidence="1">The sequence shown here is derived from an EMBL/GenBank/DDBJ whole genome shotgun (WGS) entry which is preliminary data.</text>
</comment>
<evidence type="ECO:0000313" key="1">
    <source>
        <dbReference type="EMBL" id="TDF73683.1"/>
    </source>
</evidence>
<reference evidence="1" key="1">
    <citation type="submission" date="2019-03" db="EMBL/GenBank/DDBJ databases">
        <title>Candidatus Syntrophosphaera thermopropionivorans: a novel player in syntrophic propionate oxidation during anaerobic digestion.</title>
        <authorList>
            <person name="Dyksma S."/>
        </authorList>
    </citation>
    <scope>NUCLEOTIDE SEQUENCE</scope>
    <source>
        <strain evidence="1">W5</strain>
    </source>
</reference>
<keyword evidence="2" id="KW-1185">Reference proteome</keyword>
<dbReference type="Proteomes" id="UP000294588">
    <property type="component" value="Unassembled WGS sequence"/>
</dbReference>
<sequence length="245" mass="28119">MKFILLGTGSGMPELGKNQSSLYVNVNGKHLLFDCGEGVSQQLLKHHLDNNVLDAIFISHYHPDHISGLFMLLQMLKIQKREKPLQLFLPERPAALVETLQFLYTFIQKFTFPLHILDCEESELYYEEVNVALTDHLLEYEDLVNESKLPNLLHSYAFRISGPEGSLAYTSDINKVESVQFLIRNCHTVIIDAQHPEADQIIRLQYSGIKRVLLTHGISPTLQAFLFENPIDMFEFAQEDITYII</sequence>
<proteinExistence type="predicted"/>
<dbReference type="EMBL" id="SMOG01000004">
    <property type="protein sequence ID" value="TDF73683.1"/>
    <property type="molecule type" value="Genomic_DNA"/>
</dbReference>
<name>A0AC61QK17_9BACT</name>
<protein>
    <submittedName>
        <fullName evidence="1">Ribonuclease Z</fullName>
    </submittedName>
</protein>